<comment type="caution">
    <text evidence="2">The sequence shown here is derived from an EMBL/GenBank/DDBJ whole genome shotgun (WGS) entry which is preliminary data.</text>
</comment>
<evidence type="ECO:0000313" key="3">
    <source>
        <dbReference type="Proteomes" id="UP000318801"/>
    </source>
</evidence>
<protein>
    <submittedName>
        <fullName evidence="2">Uncharacterized protein</fullName>
    </submittedName>
</protein>
<evidence type="ECO:0000256" key="1">
    <source>
        <dbReference type="SAM" id="MobiDB-lite"/>
    </source>
</evidence>
<name>A0A506UEQ4_9HYPH</name>
<organism evidence="2 3">
    <name type="scientific">Martelella alba</name>
    <dbReference type="NCBI Taxonomy" id="2590451"/>
    <lineage>
        <taxon>Bacteria</taxon>
        <taxon>Pseudomonadati</taxon>
        <taxon>Pseudomonadota</taxon>
        <taxon>Alphaproteobacteria</taxon>
        <taxon>Hyphomicrobiales</taxon>
        <taxon>Aurantimonadaceae</taxon>
        <taxon>Martelella</taxon>
    </lineage>
</organism>
<dbReference type="AlphaFoldDB" id="A0A506UEQ4"/>
<proteinExistence type="predicted"/>
<feature type="region of interest" description="Disordered" evidence="1">
    <location>
        <begin position="1"/>
        <end position="105"/>
    </location>
</feature>
<gene>
    <name evidence="2" type="ORF">FJU08_06805</name>
</gene>
<dbReference type="OrthoDB" id="8457128at2"/>
<accession>A0A506UEQ4</accession>
<evidence type="ECO:0000313" key="2">
    <source>
        <dbReference type="EMBL" id="TPW31464.1"/>
    </source>
</evidence>
<reference evidence="2 3" key="1">
    <citation type="submission" date="2019-06" db="EMBL/GenBank/DDBJ databases">
        <authorList>
            <person name="Li M."/>
        </authorList>
    </citation>
    <scope>NUCLEOTIDE SEQUENCE [LARGE SCALE GENOMIC DNA]</scope>
    <source>
        <strain evidence="2 3">BGMRC2036</strain>
    </source>
</reference>
<dbReference type="Proteomes" id="UP000318801">
    <property type="component" value="Unassembled WGS sequence"/>
</dbReference>
<sequence>MDNEHGLSPEELAMLTPAERAGLEADDGDIGDEDIGGADEGQPEDKAKAKPEPEADPEAEPKKEPAKEPAKGKIAGEDKEPGHEATPDKAKAAPPEVPLFKSDVPKDISDRLKALDAKEDALVDRFEDGDLTTREYNAELRKVNKERSTLEWQVHKAELSEESTQSQREQAWYNTANGFLEQHPEIAANETRYASFDAVLRKVTSEVIANGGWPGQAEIEKAYQQWAADLGIKAEPAPNPAPAPKNPAPKQPDIPPSLAKVPAAGLEQTDDGKYAALDRLSESDPLAYEEEIAKMNEAEFEAYANSR</sequence>
<feature type="compositionally biased region" description="Acidic residues" evidence="1">
    <location>
        <begin position="24"/>
        <end position="37"/>
    </location>
</feature>
<dbReference type="EMBL" id="VHLG01000003">
    <property type="protein sequence ID" value="TPW31464.1"/>
    <property type="molecule type" value="Genomic_DNA"/>
</dbReference>
<feature type="region of interest" description="Disordered" evidence="1">
    <location>
        <begin position="230"/>
        <end position="273"/>
    </location>
</feature>
<feature type="compositionally biased region" description="Pro residues" evidence="1">
    <location>
        <begin position="237"/>
        <end position="255"/>
    </location>
</feature>
<feature type="compositionally biased region" description="Basic and acidic residues" evidence="1">
    <location>
        <begin position="43"/>
        <end position="91"/>
    </location>
</feature>
<dbReference type="RefSeq" id="WP_141148234.1">
    <property type="nucleotide sequence ID" value="NZ_VHLG01000003.1"/>
</dbReference>
<keyword evidence="3" id="KW-1185">Reference proteome</keyword>